<dbReference type="InterPro" id="IPR019920">
    <property type="entry name" value="F420-binding_dom_put"/>
</dbReference>
<evidence type="ECO:0000313" key="3">
    <source>
        <dbReference type="EMBL" id="CAA0094699.1"/>
    </source>
</evidence>
<evidence type="ECO:0000313" key="5">
    <source>
        <dbReference type="Proteomes" id="UP000434580"/>
    </source>
</evidence>
<name>A0A5S9PST3_9GAMM</name>
<gene>
    <name evidence="3" type="ORF">DPBNPPHM_03229</name>
    <name evidence="4" type="ORF">OPDIPICF_01272</name>
</gene>
<dbReference type="OrthoDB" id="2664130at2"/>
<evidence type="ECO:0000256" key="1">
    <source>
        <dbReference type="ARBA" id="ARBA00023002"/>
    </source>
</evidence>
<dbReference type="EMBL" id="CACSII010000003">
    <property type="protein sequence ID" value="CAA0094699.1"/>
    <property type="molecule type" value="Genomic_DNA"/>
</dbReference>
<dbReference type="Pfam" id="PF01243">
    <property type="entry name" value="PNPOx_N"/>
    <property type="match status" value="1"/>
</dbReference>
<accession>A0A5S9PST3</accession>
<keyword evidence="6" id="KW-1185">Reference proteome</keyword>
<dbReference type="EMBL" id="CACSIO010000012">
    <property type="protein sequence ID" value="CAA0107878.1"/>
    <property type="molecule type" value="Genomic_DNA"/>
</dbReference>
<feature type="domain" description="Pyridoxamine 5'-phosphate oxidase N-terminal" evidence="2">
    <location>
        <begin position="6"/>
        <end position="106"/>
    </location>
</feature>
<dbReference type="Proteomes" id="UP000441399">
    <property type="component" value="Unassembled WGS sequence"/>
</dbReference>
<evidence type="ECO:0000313" key="6">
    <source>
        <dbReference type="Proteomes" id="UP000441399"/>
    </source>
</evidence>
<evidence type="ECO:0000259" key="2">
    <source>
        <dbReference type="Pfam" id="PF01243"/>
    </source>
</evidence>
<dbReference type="AlphaFoldDB" id="A0A5S9PST3"/>
<dbReference type="InterPro" id="IPR012349">
    <property type="entry name" value="Split_barrel_FMN-bd"/>
</dbReference>
<dbReference type="GO" id="GO:0070967">
    <property type="term" value="F:coenzyme F420 binding"/>
    <property type="evidence" value="ECO:0007669"/>
    <property type="project" value="TreeGrafter"/>
</dbReference>
<dbReference type="GO" id="GO:0005829">
    <property type="term" value="C:cytosol"/>
    <property type="evidence" value="ECO:0007669"/>
    <property type="project" value="TreeGrafter"/>
</dbReference>
<protein>
    <recommendedName>
        <fullName evidence="2">Pyridoxamine 5'-phosphate oxidase N-terminal domain-containing protein</fullName>
    </recommendedName>
</protein>
<dbReference type="SUPFAM" id="SSF50475">
    <property type="entry name" value="FMN-binding split barrel"/>
    <property type="match status" value="1"/>
</dbReference>
<dbReference type="PANTHER" id="PTHR35176">
    <property type="entry name" value="HEME OXYGENASE HI_0854-RELATED"/>
    <property type="match status" value="1"/>
</dbReference>
<proteinExistence type="predicted"/>
<dbReference type="NCBIfam" id="TIGR03618">
    <property type="entry name" value="Rv1155_F420"/>
    <property type="match status" value="1"/>
</dbReference>
<dbReference type="PANTHER" id="PTHR35176:SF6">
    <property type="entry name" value="HEME OXYGENASE HI_0854-RELATED"/>
    <property type="match status" value="1"/>
</dbReference>
<reference evidence="5 6" key="1">
    <citation type="submission" date="2019-11" db="EMBL/GenBank/DDBJ databases">
        <authorList>
            <person name="Holert J."/>
        </authorList>
    </citation>
    <scope>NUCLEOTIDE SEQUENCE [LARGE SCALE GENOMIC DNA]</scope>
    <source>
        <strain evidence="3">BC5_2</strain>
        <strain evidence="4">SB11_3</strain>
    </source>
</reference>
<evidence type="ECO:0000313" key="4">
    <source>
        <dbReference type="EMBL" id="CAA0107878.1"/>
    </source>
</evidence>
<keyword evidence="1" id="KW-0560">Oxidoreductase</keyword>
<sequence length="139" mass="15761">MSAVIPESHMDLVNGPVYATFNTHMSDGSIQSTLVWFNYEDGYIWVNSKPGRVKYRNIQDNPNVSLLAVDTTNPWKYISIRGRVEDIVEEGAFEHIDALTQLYLGQPHYYGVIEPVEAKEGAVRCMYKIAIDKVMTMGE</sequence>
<dbReference type="InterPro" id="IPR052019">
    <property type="entry name" value="F420H2_bilvrd_red/Heme_oxyg"/>
</dbReference>
<dbReference type="GO" id="GO:0016627">
    <property type="term" value="F:oxidoreductase activity, acting on the CH-CH group of donors"/>
    <property type="evidence" value="ECO:0007669"/>
    <property type="project" value="TreeGrafter"/>
</dbReference>
<dbReference type="InterPro" id="IPR011576">
    <property type="entry name" value="Pyridox_Oxase_N"/>
</dbReference>
<dbReference type="Proteomes" id="UP000434580">
    <property type="component" value="Unassembled WGS sequence"/>
</dbReference>
<dbReference type="Gene3D" id="2.30.110.10">
    <property type="entry name" value="Electron Transport, Fmn-binding Protein, Chain A"/>
    <property type="match status" value="1"/>
</dbReference>
<organism evidence="4 6">
    <name type="scientific">BD1-7 clade bacterium</name>
    <dbReference type="NCBI Taxonomy" id="2029982"/>
    <lineage>
        <taxon>Bacteria</taxon>
        <taxon>Pseudomonadati</taxon>
        <taxon>Pseudomonadota</taxon>
        <taxon>Gammaproteobacteria</taxon>
        <taxon>Cellvibrionales</taxon>
        <taxon>Spongiibacteraceae</taxon>
        <taxon>BD1-7 clade</taxon>
    </lineage>
</organism>